<evidence type="ECO:0000313" key="2">
    <source>
        <dbReference type="Proteomes" id="UP000244571"/>
    </source>
</evidence>
<reference evidence="1 2" key="1">
    <citation type="submission" date="2018-04" db="EMBL/GenBank/DDBJ databases">
        <title>Bordetella sp. HZ20 isolated from seawater.</title>
        <authorList>
            <person name="Sun C."/>
        </authorList>
    </citation>
    <scope>NUCLEOTIDE SEQUENCE [LARGE SCALE GENOMIC DNA]</scope>
    <source>
        <strain evidence="1 2">HZ20</strain>
    </source>
</reference>
<dbReference type="Proteomes" id="UP000244571">
    <property type="component" value="Chromosome"/>
</dbReference>
<name>A0A2R4XEY4_9BURK</name>
<accession>A0A2R4XEY4</accession>
<dbReference type="AlphaFoldDB" id="A0A2R4XEY4"/>
<keyword evidence="2" id="KW-1185">Reference proteome</keyword>
<protein>
    <submittedName>
        <fullName evidence="1">Uncharacterized protein</fullName>
    </submittedName>
</protein>
<sequence>MVDHMNERHEDLGRIIDDIDSLAHALTIPLPPEMHIVALRDALPAKVSALKAAFVGIAGYDPWSTLPR</sequence>
<gene>
    <name evidence="1" type="ORF">DBV39_00070</name>
</gene>
<evidence type="ECO:0000313" key="1">
    <source>
        <dbReference type="EMBL" id="AWB32366.1"/>
    </source>
</evidence>
<proteinExistence type="predicted"/>
<dbReference type="EMBL" id="CP028901">
    <property type="protein sequence ID" value="AWB32366.1"/>
    <property type="molecule type" value="Genomic_DNA"/>
</dbReference>
<organism evidence="1 2">
    <name type="scientific">Orrella marina</name>
    <dbReference type="NCBI Taxonomy" id="2163011"/>
    <lineage>
        <taxon>Bacteria</taxon>
        <taxon>Pseudomonadati</taxon>
        <taxon>Pseudomonadota</taxon>
        <taxon>Betaproteobacteria</taxon>
        <taxon>Burkholderiales</taxon>
        <taxon>Alcaligenaceae</taxon>
        <taxon>Orrella</taxon>
    </lineage>
</organism>
<dbReference type="KEGG" id="boz:DBV39_00070"/>